<sequence>MSIFTIASVHAEMLFGTAPWTRVRQGTDLHTRSNPARNAVRLVMHRMTCTPTTPLAECSALVPDSQP</sequence>
<protein>
    <submittedName>
        <fullName evidence="1">Uncharacterized protein</fullName>
    </submittedName>
</protein>
<name>A0A6J4UAB9_9BACT</name>
<accession>A0A6J4UAB9</accession>
<dbReference type="EMBL" id="CADCWI010000026">
    <property type="protein sequence ID" value="CAA9544698.1"/>
    <property type="molecule type" value="Genomic_DNA"/>
</dbReference>
<dbReference type="AlphaFoldDB" id="A0A6J4UAB9"/>
<evidence type="ECO:0000313" key="1">
    <source>
        <dbReference type="EMBL" id="CAA9544698.1"/>
    </source>
</evidence>
<proteinExistence type="predicted"/>
<organism evidence="1">
    <name type="scientific">uncultured Thermomicrobiales bacterium</name>
    <dbReference type="NCBI Taxonomy" id="1645740"/>
    <lineage>
        <taxon>Bacteria</taxon>
        <taxon>Pseudomonadati</taxon>
        <taxon>Thermomicrobiota</taxon>
        <taxon>Thermomicrobia</taxon>
        <taxon>Thermomicrobiales</taxon>
        <taxon>environmental samples</taxon>
    </lineage>
</organism>
<reference evidence="1" key="1">
    <citation type="submission" date="2020-02" db="EMBL/GenBank/DDBJ databases">
        <authorList>
            <person name="Meier V. D."/>
        </authorList>
    </citation>
    <scope>NUCLEOTIDE SEQUENCE</scope>
    <source>
        <strain evidence="1">AVDCRST_MAG43</strain>
    </source>
</reference>
<gene>
    <name evidence="1" type="ORF">AVDCRST_MAG43-473</name>
</gene>